<evidence type="ECO:0000259" key="1">
    <source>
        <dbReference type="SMART" id="SM00481"/>
    </source>
</evidence>
<dbReference type="InterPro" id="IPR004013">
    <property type="entry name" value="PHP_dom"/>
</dbReference>
<dbReference type="InterPro" id="IPR016195">
    <property type="entry name" value="Pol/histidinol_Pase-like"/>
</dbReference>
<accession>A0A3D2X4X3</accession>
<protein>
    <submittedName>
        <fullName evidence="2">DNA polymerase III subunit alpha</fullName>
        <ecNumber evidence="2">2.7.7.7</ecNumber>
    </submittedName>
</protein>
<proteinExistence type="predicted"/>
<feature type="non-terminal residue" evidence="2">
    <location>
        <position position="490"/>
    </location>
</feature>
<dbReference type="GO" id="GO:0003887">
    <property type="term" value="F:DNA-directed DNA polymerase activity"/>
    <property type="evidence" value="ECO:0007669"/>
    <property type="project" value="UniProtKB-EC"/>
</dbReference>
<dbReference type="NCBIfam" id="TIGR00594">
    <property type="entry name" value="polc"/>
    <property type="match status" value="1"/>
</dbReference>
<dbReference type="Pfam" id="PF02811">
    <property type="entry name" value="PHP"/>
    <property type="match status" value="1"/>
</dbReference>
<comment type="caution">
    <text evidence="2">The sequence shown here is derived from an EMBL/GenBank/DDBJ whole genome shotgun (WGS) entry which is preliminary data.</text>
</comment>
<evidence type="ECO:0000313" key="2">
    <source>
        <dbReference type="EMBL" id="HCL01954.1"/>
    </source>
</evidence>
<dbReference type="InterPro" id="IPR041931">
    <property type="entry name" value="DNA_pol3_alpha_thumb_dom"/>
</dbReference>
<dbReference type="InterPro" id="IPR004805">
    <property type="entry name" value="DnaE2/DnaE/PolC"/>
</dbReference>
<dbReference type="PANTHER" id="PTHR32294">
    <property type="entry name" value="DNA POLYMERASE III SUBUNIT ALPHA"/>
    <property type="match status" value="1"/>
</dbReference>
<feature type="domain" description="Polymerase/histidinol phosphatase N-terminal" evidence="1">
    <location>
        <begin position="4"/>
        <end position="71"/>
    </location>
</feature>
<dbReference type="Proteomes" id="UP000262969">
    <property type="component" value="Unassembled WGS sequence"/>
</dbReference>
<dbReference type="SMART" id="SM00481">
    <property type="entry name" value="POLIIIAc"/>
    <property type="match status" value="1"/>
</dbReference>
<gene>
    <name evidence="2" type="primary">dnaE</name>
    <name evidence="2" type="ORF">DHW61_05975</name>
</gene>
<organism evidence="2 3">
    <name type="scientific">Lachnoclostridium phytofermentans</name>
    <dbReference type="NCBI Taxonomy" id="66219"/>
    <lineage>
        <taxon>Bacteria</taxon>
        <taxon>Bacillati</taxon>
        <taxon>Bacillota</taxon>
        <taxon>Clostridia</taxon>
        <taxon>Lachnospirales</taxon>
        <taxon>Lachnospiraceae</taxon>
    </lineage>
</organism>
<dbReference type="EC" id="2.7.7.7" evidence="2"/>
<keyword evidence="2" id="KW-0808">Transferase</keyword>
<evidence type="ECO:0000313" key="3">
    <source>
        <dbReference type="Proteomes" id="UP000262969"/>
    </source>
</evidence>
<dbReference type="InterPro" id="IPR011708">
    <property type="entry name" value="DNA_pol3_alpha_NTPase_dom"/>
</dbReference>
<dbReference type="PANTHER" id="PTHR32294:SF0">
    <property type="entry name" value="DNA POLYMERASE III SUBUNIT ALPHA"/>
    <property type="match status" value="1"/>
</dbReference>
<dbReference type="SUPFAM" id="SSF89550">
    <property type="entry name" value="PHP domain-like"/>
    <property type="match status" value="1"/>
</dbReference>
<reference evidence="2 3" key="1">
    <citation type="journal article" date="2018" name="Nat. Biotechnol.">
        <title>A standardized bacterial taxonomy based on genome phylogeny substantially revises the tree of life.</title>
        <authorList>
            <person name="Parks D.H."/>
            <person name="Chuvochina M."/>
            <person name="Waite D.W."/>
            <person name="Rinke C."/>
            <person name="Skarshewski A."/>
            <person name="Chaumeil P.A."/>
            <person name="Hugenholtz P."/>
        </authorList>
    </citation>
    <scope>NUCLEOTIDE SEQUENCE [LARGE SCALE GENOMIC DNA]</scope>
    <source>
        <strain evidence="2">UBA11728</strain>
    </source>
</reference>
<dbReference type="GO" id="GO:0008408">
    <property type="term" value="F:3'-5' exonuclease activity"/>
    <property type="evidence" value="ECO:0007669"/>
    <property type="project" value="InterPro"/>
</dbReference>
<sequence>MSFTHLHVHTEFSLLDGSGKIKEMAAQAKKLGMDALAITDHGVMYGAIDFYRACLAEGIKPIIGCEVYVAPNSRFDKEGSASDERYYHLVLLAENDIGYHNLMKIVSRGFTEGFYYKPRVDYELLKEYSEGIIALTACLAGEVAVMLRRNFYEEAKASALKLQEIFGVGNFFLELQDHGYPEQKSVNQGLLRISEETKIPLVATNDIHYTYDTDETAHDILLCIQTQKKVADEDRMRYAGGQFYMKSPEEMRELFPYAPEALQNTEEIAKRCNVTIEFGQYKLPKYDVPAPYSASPEGAKEYLKKLCEEGLVRRYKVPPKELWDRLNYELETIENMGFVDYFLIVWDFIKYAKDNDIIVGPGRGSAAGSVVSYCLEITNIDPTKYSLLFERFLNPERLTMPDIDIDFCFERRQEVIDYVVSKYGKDRVVQIVTFGTMAARAVLRDVGRALDMPYASVDVVAKMIPTELGITIEKALNINPDLKKLYESDP</sequence>
<dbReference type="Gene3D" id="1.10.10.1600">
    <property type="entry name" value="Bacterial DNA polymerase III alpha subunit, thumb domain"/>
    <property type="match status" value="1"/>
</dbReference>
<dbReference type="Pfam" id="PF07733">
    <property type="entry name" value="DNA_pol3_alpha"/>
    <property type="match status" value="1"/>
</dbReference>
<dbReference type="InterPro" id="IPR003141">
    <property type="entry name" value="Pol/His_phosphatase_N"/>
</dbReference>
<dbReference type="GO" id="GO:0006260">
    <property type="term" value="P:DNA replication"/>
    <property type="evidence" value="ECO:0007669"/>
    <property type="project" value="InterPro"/>
</dbReference>
<keyword evidence="2" id="KW-0548">Nucleotidyltransferase</keyword>
<dbReference type="AlphaFoldDB" id="A0A3D2X4X3"/>
<dbReference type="CDD" id="cd12113">
    <property type="entry name" value="PHP_PolIIIA_DnaE3"/>
    <property type="match status" value="1"/>
</dbReference>
<dbReference type="Gene3D" id="3.20.20.140">
    <property type="entry name" value="Metal-dependent hydrolases"/>
    <property type="match status" value="1"/>
</dbReference>
<name>A0A3D2X4X3_9FIRM</name>
<dbReference type="EMBL" id="DPVV01000203">
    <property type="protein sequence ID" value="HCL01954.1"/>
    <property type="molecule type" value="Genomic_DNA"/>
</dbReference>